<comment type="function">
    <text evidence="13">Required for the formation of a threonylcarbamoyl group on adenosine at position 37 (t(6)A37) in tRNAs that read codons beginning with adenine.</text>
</comment>
<organism evidence="17 18">
    <name type="scientific">Staphylococcus auricularis</name>
    <dbReference type="NCBI Taxonomy" id="29379"/>
    <lineage>
        <taxon>Bacteria</taxon>
        <taxon>Bacillati</taxon>
        <taxon>Bacillota</taxon>
        <taxon>Bacilli</taxon>
        <taxon>Bacillales</taxon>
        <taxon>Staphylococcaceae</taxon>
        <taxon>Staphylococcus</taxon>
    </lineage>
</organism>
<dbReference type="InterPro" id="IPR005145">
    <property type="entry name" value="Sua5_C"/>
</dbReference>
<feature type="binding site" evidence="14">
    <location>
        <position position="40"/>
    </location>
    <ligand>
        <name>L-threonine</name>
        <dbReference type="ChEBI" id="CHEBI:57926"/>
    </ligand>
</feature>
<evidence type="ECO:0000256" key="8">
    <source>
        <dbReference type="ARBA" id="ARBA00022695"/>
    </source>
</evidence>
<evidence type="ECO:0000256" key="3">
    <source>
        <dbReference type="ARBA" id="ARBA00012584"/>
    </source>
</evidence>
<dbReference type="NCBIfam" id="TIGR00057">
    <property type="entry name" value="L-threonylcarbamoyladenylate synthase"/>
    <property type="match status" value="1"/>
</dbReference>
<reference evidence="17 18" key="1">
    <citation type="submission" date="2017-08" db="EMBL/GenBank/DDBJ databases">
        <title>Draft genome sequences of 64 type strains of genus Staph aureus.</title>
        <authorList>
            <person name="Cole K."/>
            <person name="Golubchik T."/>
            <person name="Russell J."/>
            <person name="Foster D."/>
            <person name="Llewelyn M."/>
            <person name="Wilson D."/>
            <person name="Crook D."/>
            <person name="Paul J."/>
        </authorList>
    </citation>
    <scope>NUCLEOTIDE SEQUENCE [LARGE SCALE GENOMIC DNA]</scope>
    <source>
        <strain evidence="17 18">NCTC 12101</strain>
    </source>
</reference>
<evidence type="ECO:0000313" key="16">
    <source>
        <dbReference type="EMBL" id="MDN4534209.1"/>
    </source>
</evidence>
<dbReference type="Gene3D" id="3.40.50.11030">
    <property type="entry name" value="Threonylcarbamoyl-AMP synthase, C-terminal domain"/>
    <property type="match status" value="1"/>
</dbReference>
<keyword evidence="10 13" id="KW-0067">ATP-binding</keyword>
<dbReference type="EC" id="2.7.7.87" evidence="3 13"/>
<comment type="subcellular location">
    <subcellularLocation>
        <location evidence="1 13">Cytoplasm</location>
    </subcellularLocation>
</comment>
<proteinExistence type="inferred from homology"/>
<feature type="binding site" evidence="14">
    <location>
        <position position="187"/>
    </location>
    <ligand>
        <name>L-threonine</name>
        <dbReference type="ChEBI" id="CHEBI:57926"/>
    </ligand>
</feature>
<evidence type="ECO:0000256" key="2">
    <source>
        <dbReference type="ARBA" id="ARBA00007663"/>
    </source>
</evidence>
<name>A0AAP8PQI8_9STAP</name>
<keyword evidence="6 13" id="KW-0808">Transferase</keyword>
<dbReference type="SUPFAM" id="SSF55821">
    <property type="entry name" value="YrdC/RibB"/>
    <property type="match status" value="1"/>
</dbReference>
<dbReference type="InterPro" id="IPR038385">
    <property type="entry name" value="Sua5/YwlC_C"/>
</dbReference>
<reference evidence="16" key="2">
    <citation type="submission" date="2023-07" db="EMBL/GenBank/DDBJ databases">
        <title>Evaluation of the beneficial properties of pineapple isolates.</title>
        <authorList>
            <person name="Adefiranye O."/>
        </authorList>
    </citation>
    <scope>NUCLEOTIDE SEQUENCE</scope>
    <source>
        <strain evidence="16">PAPLE_T1</strain>
    </source>
</reference>
<evidence type="ECO:0000256" key="10">
    <source>
        <dbReference type="ARBA" id="ARBA00022840"/>
    </source>
</evidence>
<evidence type="ECO:0000313" key="18">
    <source>
        <dbReference type="Proteomes" id="UP000242470"/>
    </source>
</evidence>
<feature type="domain" description="YrdC-like" evidence="15">
    <location>
        <begin position="18"/>
        <end position="205"/>
    </location>
</feature>
<dbReference type="InterPro" id="IPR050156">
    <property type="entry name" value="TC-AMP_synthase_SUA5"/>
</dbReference>
<evidence type="ECO:0000256" key="11">
    <source>
        <dbReference type="ARBA" id="ARBA00029774"/>
    </source>
</evidence>
<evidence type="ECO:0000256" key="14">
    <source>
        <dbReference type="PIRSR" id="PIRSR004930-1"/>
    </source>
</evidence>
<dbReference type="EMBL" id="JAUHQC010000016">
    <property type="protein sequence ID" value="MDN4534209.1"/>
    <property type="molecule type" value="Genomic_DNA"/>
</dbReference>
<dbReference type="AlphaFoldDB" id="A0AAP8PQI8"/>
<comment type="catalytic activity">
    <reaction evidence="12 13">
        <text>L-threonine + hydrogencarbonate + ATP = L-threonylcarbamoyladenylate + diphosphate + H2O</text>
        <dbReference type="Rhea" id="RHEA:36407"/>
        <dbReference type="ChEBI" id="CHEBI:15377"/>
        <dbReference type="ChEBI" id="CHEBI:17544"/>
        <dbReference type="ChEBI" id="CHEBI:30616"/>
        <dbReference type="ChEBI" id="CHEBI:33019"/>
        <dbReference type="ChEBI" id="CHEBI:57926"/>
        <dbReference type="ChEBI" id="CHEBI:73682"/>
        <dbReference type="EC" id="2.7.7.87"/>
    </reaction>
</comment>
<dbReference type="RefSeq" id="WP_059107897.1">
    <property type="nucleotide sequence ID" value="NZ_AP024589.1"/>
</dbReference>
<dbReference type="Gene3D" id="3.90.870.10">
    <property type="entry name" value="DHBP synthase"/>
    <property type="match status" value="1"/>
</dbReference>
<comment type="caution">
    <text evidence="17">The sequence shown here is derived from an EMBL/GenBank/DDBJ whole genome shotgun (WGS) entry which is preliminary data.</text>
</comment>
<evidence type="ECO:0000313" key="17">
    <source>
        <dbReference type="EMBL" id="PNZ69210.1"/>
    </source>
</evidence>
<keyword evidence="7 13" id="KW-0819">tRNA processing</keyword>
<evidence type="ECO:0000256" key="4">
    <source>
        <dbReference type="ARBA" id="ARBA00015492"/>
    </source>
</evidence>
<feature type="binding site" evidence="14">
    <location>
        <position position="239"/>
    </location>
    <ligand>
        <name>ATP</name>
        <dbReference type="ChEBI" id="CHEBI:30616"/>
    </ligand>
</feature>
<dbReference type="GO" id="GO:0061710">
    <property type="term" value="F:L-threonylcarbamoyladenylate synthase"/>
    <property type="evidence" value="ECO:0007669"/>
    <property type="project" value="UniProtKB-EC"/>
</dbReference>
<dbReference type="Pfam" id="PF03481">
    <property type="entry name" value="Sua5_C"/>
    <property type="match status" value="1"/>
</dbReference>
<dbReference type="PIRSF" id="PIRSF004930">
    <property type="entry name" value="Tln_factor_SUA5"/>
    <property type="match status" value="1"/>
</dbReference>
<feature type="binding site" evidence="14">
    <location>
        <position position="201"/>
    </location>
    <ligand>
        <name>ATP</name>
        <dbReference type="ChEBI" id="CHEBI:30616"/>
    </ligand>
</feature>
<gene>
    <name evidence="17" type="ORF">CD158_01410</name>
    <name evidence="16" type="ORF">QYH67_11670</name>
</gene>
<evidence type="ECO:0000256" key="7">
    <source>
        <dbReference type="ARBA" id="ARBA00022694"/>
    </source>
</evidence>
<dbReference type="GO" id="GO:0008033">
    <property type="term" value="P:tRNA processing"/>
    <property type="evidence" value="ECO:0007669"/>
    <property type="project" value="UniProtKB-KW"/>
</dbReference>
<protein>
    <recommendedName>
        <fullName evidence="4 13">Threonylcarbamoyl-AMP synthase</fullName>
        <shortName evidence="13">TC-AMP synthase</shortName>
        <ecNumber evidence="3 13">2.7.7.87</ecNumber>
    </recommendedName>
    <alternativeName>
        <fullName evidence="11 13">L-threonylcarbamoyladenylate synthase</fullName>
    </alternativeName>
</protein>
<dbReference type="GO" id="GO:0003725">
    <property type="term" value="F:double-stranded RNA binding"/>
    <property type="evidence" value="ECO:0007669"/>
    <property type="project" value="UniProtKB-UniRule"/>
</dbReference>
<comment type="similarity">
    <text evidence="2 13">Belongs to the SUA5 family.</text>
</comment>
<evidence type="ECO:0000256" key="5">
    <source>
        <dbReference type="ARBA" id="ARBA00022490"/>
    </source>
</evidence>
<feature type="binding site" evidence="14">
    <location>
        <position position="72"/>
    </location>
    <ligand>
        <name>L-threonine</name>
        <dbReference type="ChEBI" id="CHEBI:57926"/>
    </ligand>
</feature>
<feature type="binding site" evidence="14">
    <location>
        <position position="127"/>
    </location>
    <ligand>
        <name>L-threonine</name>
        <dbReference type="ChEBI" id="CHEBI:57926"/>
    </ligand>
</feature>
<accession>A0AAP8PQI8</accession>
<feature type="binding site" evidence="14">
    <location>
        <position position="157"/>
    </location>
    <ligand>
        <name>ATP</name>
        <dbReference type="ChEBI" id="CHEBI:30616"/>
    </ligand>
</feature>
<dbReference type="GO" id="GO:0005524">
    <property type="term" value="F:ATP binding"/>
    <property type="evidence" value="ECO:0007669"/>
    <property type="project" value="UniProtKB-UniRule"/>
</dbReference>
<dbReference type="PANTHER" id="PTHR17490:SF16">
    <property type="entry name" value="THREONYLCARBAMOYL-AMP SYNTHASE"/>
    <property type="match status" value="1"/>
</dbReference>
<dbReference type="FunFam" id="3.90.870.10:FF:000009">
    <property type="entry name" value="Threonylcarbamoyl-AMP synthase, putative"/>
    <property type="match status" value="1"/>
</dbReference>
<evidence type="ECO:0000256" key="9">
    <source>
        <dbReference type="ARBA" id="ARBA00022741"/>
    </source>
</evidence>
<dbReference type="PANTHER" id="PTHR17490">
    <property type="entry name" value="SUA5"/>
    <property type="match status" value="1"/>
</dbReference>
<dbReference type="PROSITE" id="PS51163">
    <property type="entry name" value="YRDC"/>
    <property type="match status" value="1"/>
</dbReference>
<evidence type="ECO:0000256" key="6">
    <source>
        <dbReference type="ARBA" id="ARBA00022679"/>
    </source>
</evidence>
<evidence type="ECO:0000256" key="12">
    <source>
        <dbReference type="ARBA" id="ARBA00048366"/>
    </source>
</evidence>
<dbReference type="GeneID" id="64981674"/>
<dbReference type="Proteomes" id="UP000242470">
    <property type="component" value="Unassembled WGS sequence"/>
</dbReference>
<dbReference type="InterPro" id="IPR010923">
    <property type="entry name" value="T(6)A37_SUA5"/>
</dbReference>
<dbReference type="InterPro" id="IPR006070">
    <property type="entry name" value="Sua5-like_dom"/>
</dbReference>
<feature type="binding site" evidence="14">
    <location>
        <position position="149"/>
    </location>
    <ligand>
        <name>ATP</name>
        <dbReference type="ChEBI" id="CHEBI:30616"/>
    </ligand>
</feature>
<sequence length="347" mass="38526">METKVWDLRPYRDDLTRYPDLSEIQQIYRQGGLIALPTETVYGLGANALDESAVRHVYEAKGRPSDNPLIIHVHSEDQLNDFVSHIPADTQTLMDAFWPGPISFILPLKKGYLCDRVTGGLDSIAVRMPSHPIGRQVLQLVDLPIAAPSANLSGKPSPTTFDHVYHDLNGRIDGIIQGDQSEEGLESTVLDCTQVPFRIARPGAITAEMIESVIDQQVERMGLVDQDRPIAPGMKYRHYAPETPVTIVSTLEEAQALQGDKDWSQTALIFPDNYQNDIPDQASFISLCQNEQDIKGANHNLYHVLHQLDARSNINQAYIFGFKPSDETAAIMNRMEKAATPSVAKGE</sequence>
<dbReference type="InterPro" id="IPR017945">
    <property type="entry name" value="DHBP_synth_RibB-like_a/b_dom"/>
</dbReference>
<evidence type="ECO:0000256" key="1">
    <source>
        <dbReference type="ARBA" id="ARBA00004496"/>
    </source>
</evidence>
<keyword evidence="8 13" id="KW-0548">Nucleotidyltransferase</keyword>
<feature type="binding site" evidence="14">
    <location>
        <position position="67"/>
    </location>
    <ligand>
        <name>ATP</name>
        <dbReference type="ChEBI" id="CHEBI:30616"/>
    </ligand>
</feature>
<keyword evidence="5 13" id="KW-0963">Cytoplasm</keyword>
<dbReference type="GO" id="GO:0005737">
    <property type="term" value="C:cytoplasm"/>
    <property type="evidence" value="ECO:0007669"/>
    <property type="project" value="UniProtKB-SubCell"/>
</dbReference>
<evidence type="ECO:0000256" key="13">
    <source>
        <dbReference type="PIRNR" id="PIRNR004930"/>
    </source>
</evidence>
<dbReference type="GO" id="GO:0000049">
    <property type="term" value="F:tRNA binding"/>
    <property type="evidence" value="ECO:0007669"/>
    <property type="project" value="TreeGrafter"/>
</dbReference>
<feature type="binding site" evidence="14">
    <location>
        <position position="63"/>
    </location>
    <ligand>
        <name>ATP</name>
        <dbReference type="ChEBI" id="CHEBI:30616"/>
    </ligand>
</feature>
<dbReference type="Pfam" id="PF01300">
    <property type="entry name" value="Sua5_yciO_yrdC"/>
    <property type="match status" value="1"/>
</dbReference>
<feature type="binding site" evidence="14">
    <location>
        <position position="147"/>
    </location>
    <ligand>
        <name>L-threonine</name>
        <dbReference type="ChEBI" id="CHEBI:57926"/>
    </ligand>
</feature>
<keyword evidence="9 13" id="KW-0547">Nucleotide-binding</keyword>
<dbReference type="EMBL" id="PPQW01000005">
    <property type="protein sequence ID" value="PNZ69210.1"/>
    <property type="molecule type" value="Genomic_DNA"/>
</dbReference>
<evidence type="ECO:0000259" key="15">
    <source>
        <dbReference type="PROSITE" id="PS51163"/>
    </source>
</evidence>
<dbReference type="Proteomes" id="UP001171687">
    <property type="component" value="Unassembled WGS sequence"/>
</dbReference>
<dbReference type="GO" id="GO:0006450">
    <property type="term" value="P:regulation of translational fidelity"/>
    <property type="evidence" value="ECO:0007669"/>
    <property type="project" value="TreeGrafter"/>
</dbReference>